<dbReference type="AlphaFoldDB" id="A0A094ZYH6"/>
<dbReference type="GO" id="GO:0005634">
    <property type="term" value="C:nucleus"/>
    <property type="evidence" value="ECO:0007669"/>
    <property type="project" value="UniProtKB-ARBA"/>
</dbReference>
<evidence type="ECO:0000259" key="3">
    <source>
        <dbReference type="PROSITE" id="PS50250"/>
    </source>
</evidence>
<dbReference type="PROSITE" id="PS50250">
    <property type="entry name" value="PCI"/>
    <property type="match status" value="1"/>
</dbReference>
<evidence type="ECO:0000256" key="2">
    <source>
        <dbReference type="ARBA" id="ARBA00022942"/>
    </source>
</evidence>
<dbReference type="InterPro" id="IPR036390">
    <property type="entry name" value="WH_DNA-bd_sf"/>
</dbReference>
<name>A0A094ZYH6_SCHHA</name>
<dbReference type="Gene3D" id="3.90.1170.40">
    <property type="entry name" value="Molybdopterin biosynthesis MoaE subunit"/>
    <property type="match status" value="1"/>
</dbReference>
<proteinExistence type="inferred from homology"/>
<dbReference type="SMART" id="SM00088">
    <property type="entry name" value="PINT"/>
    <property type="match status" value="1"/>
</dbReference>
<dbReference type="InterPro" id="IPR003448">
    <property type="entry name" value="Mopterin_biosynth_MoaE"/>
</dbReference>
<organism evidence="4">
    <name type="scientific">Schistosoma haematobium</name>
    <name type="common">Blood fluke</name>
    <dbReference type="NCBI Taxonomy" id="6185"/>
    <lineage>
        <taxon>Eukaryota</taxon>
        <taxon>Metazoa</taxon>
        <taxon>Spiralia</taxon>
        <taxon>Lophotrochozoa</taxon>
        <taxon>Platyhelminthes</taxon>
        <taxon>Trematoda</taxon>
        <taxon>Digenea</taxon>
        <taxon>Strigeidida</taxon>
        <taxon>Schistosomatoidea</taxon>
        <taxon>Schistosomatidae</taxon>
        <taxon>Schistosoma</taxon>
    </lineage>
</organism>
<dbReference type="Pfam" id="PF18098">
    <property type="entry name" value="RPN5_C"/>
    <property type="match status" value="1"/>
</dbReference>
<dbReference type="Pfam" id="PF02391">
    <property type="entry name" value="MoaE"/>
    <property type="match status" value="1"/>
</dbReference>
<dbReference type="FunFam" id="1.10.10.10:FF:000070">
    <property type="entry name" value="26S proteasome non-ATPase regulatory subunit 12"/>
    <property type="match status" value="1"/>
</dbReference>
<dbReference type="InterPro" id="IPR036388">
    <property type="entry name" value="WH-like_DNA-bd_sf"/>
</dbReference>
<keyword evidence="2 4" id="KW-0647">Proteasome</keyword>
<dbReference type="GO" id="GO:0008541">
    <property type="term" value="C:proteasome regulatory particle, lid subcomplex"/>
    <property type="evidence" value="ECO:0007669"/>
    <property type="project" value="TreeGrafter"/>
</dbReference>
<feature type="domain" description="PCI" evidence="3">
    <location>
        <begin position="182"/>
        <end position="360"/>
    </location>
</feature>
<dbReference type="Pfam" id="PF01399">
    <property type="entry name" value="PCI"/>
    <property type="match status" value="1"/>
</dbReference>
<dbReference type="InterPro" id="IPR054559">
    <property type="entry name" value="PSMD12-CSN4-like_N"/>
</dbReference>
<evidence type="ECO:0000256" key="1">
    <source>
        <dbReference type="ARBA" id="ARBA00006397"/>
    </source>
</evidence>
<dbReference type="CDD" id="cd00756">
    <property type="entry name" value="MoaE"/>
    <property type="match status" value="1"/>
</dbReference>
<sequence>SDAISTGRLLEAIVEILAENSQWPRLNEHLILMTKKHGQMKQSVSKMVQKAMEYLDKTPGEPVKLELIEALRNVTEGKIYVETERARLTKELARIKESHGDIEGAAAVLQDLQVETFGSMEKKEKVEFMLEQMRLCLAKKDFIRTQIISNKISTKFFADAENEDLKLKFYNLMINLNAHDSLYLNISKNYWEIYNSKSVQEDEQKRLLVLRHVIIYLLLSPYDNEQHDLMCRRKLVKDMEKIQVYFDMLKAFTTQELLKWDEFCNLYEHALRTETDVFLKKADESECETRWCDLRLRVIEHNIRVISEYYTRIRLHRLSQLLDLDIDKTEEYLSKLVVNKTIYAKIDRLEGVVHFIAKKMPTEALNDWSYNTRNLMALINQTTHLINKERMIHDSCFEIVCSYLTFEFNFTDIITTSYYELVLENADYETDFHHMSLTLKVIYSKFHSVPVHTSKMSTRSLNSQYFIKISIEPIEYSNVFDLINDSSIGAVSTFFGITRKYDQERIVQALKYECYLKMTYLEMEKIIRNSYQLWPSLVHIIVLHRYGIVPVGEISVAIAVSSPHRKDSLDAVKYLIESIKSQLPIWKKEIYEDGTFKWKRNNECFWLQKEK</sequence>
<feature type="non-terminal residue" evidence="4">
    <location>
        <position position="1"/>
    </location>
</feature>
<dbReference type="GO" id="GO:0005737">
    <property type="term" value="C:cytoplasm"/>
    <property type="evidence" value="ECO:0007669"/>
    <property type="project" value="TreeGrafter"/>
</dbReference>
<dbReference type="Gene3D" id="1.10.10.10">
    <property type="entry name" value="Winged helix-like DNA-binding domain superfamily/Winged helix DNA-binding domain"/>
    <property type="match status" value="1"/>
</dbReference>
<dbReference type="SUPFAM" id="SSF54690">
    <property type="entry name" value="Molybdopterin synthase subunit MoaE"/>
    <property type="match status" value="1"/>
</dbReference>
<dbReference type="InterPro" id="IPR000717">
    <property type="entry name" value="PCI_dom"/>
</dbReference>
<reference evidence="4" key="1">
    <citation type="journal article" date="2012" name="Nat. Genet.">
        <title>Whole-genome sequence of Schistosoma haematobium.</title>
        <authorList>
            <person name="Young N.D."/>
            <person name="Jex A.R."/>
            <person name="Li B."/>
            <person name="Liu S."/>
            <person name="Yang L."/>
            <person name="Xiong Z."/>
            <person name="Li Y."/>
            <person name="Cantacessi C."/>
            <person name="Hall R.S."/>
            <person name="Xu X."/>
            <person name="Chen F."/>
            <person name="Wu X."/>
            <person name="Zerlotini A."/>
            <person name="Oliveira G."/>
            <person name="Hofmann A."/>
            <person name="Zhang G."/>
            <person name="Fang X."/>
            <person name="Kang Y."/>
            <person name="Campbell B.E."/>
            <person name="Loukas A."/>
            <person name="Ranganathan S."/>
            <person name="Rollinson D."/>
            <person name="Rinaldi G."/>
            <person name="Brindley P.J."/>
            <person name="Yang H."/>
            <person name="Wang J."/>
            <person name="Wang J."/>
            <person name="Gasser R.B."/>
        </authorList>
    </citation>
    <scope>NUCLEOTIDE SEQUENCE [LARGE SCALE GENOMIC DNA]</scope>
</reference>
<dbReference type="InterPro" id="IPR040134">
    <property type="entry name" value="PSMD12/CSN4"/>
</dbReference>
<comment type="similarity">
    <text evidence="1">Belongs to the proteasome subunit p55 family.</text>
</comment>
<dbReference type="Pfam" id="PF22241">
    <property type="entry name" value="PSMD12-CSN4_N"/>
    <property type="match status" value="1"/>
</dbReference>
<dbReference type="InterPro" id="IPR040896">
    <property type="entry name" value="RPN5_C"/>
</dbReference>
<dbReference type="PANTHER" id="PTHR10855:SF1">
    <property type="entry name" value="26S PROTEASOME NON-ATPASE REGULATORY SUBUNIT 12"/>
    <property type="match status" value="1"/>
</dbReference>
<gene>
    <name evidence="4" type="ORF">MS3_07874</name>
</gene>
<dbReference type="PANTHER" id="PTHR10855">
    <property type="entry name" value="26S PROTEASOME NON-ATPASE REGULATORY SUBUNIT 12/COP9 SIGNALOSOME COMPLEX SUBUNIT 4"/>
    <property type="match status" value="1"/>
</dbReference>
<evidence type="ECO:0000313" key="4">
    <source>
        <dbReference type="EMBL" id="KGB39442.1"/>
    </source>
</evidence>
<dbReference type="SUPFAM" id="SSF46785">
    <property type="entry name" value="Winged helix' DNA-binding domain"/>
    <property type="match status" value="1"/>
</dbReference>
<dbReference type="InterPro" id="IPR036563">
    <property type="entry name" value="MoaE_sf"/>
</dbReference>
<accession>A0A094ZYH6</accession>
<dbReference type="GO" id="GO:0006777">
    <property type="term" value="P:Mo-molybdopterin cofactor biosynthetic process"/>
    <property type="evidence" value="ECO:0007669"/>
    <property type="project" value="InterPro"/>
</dbReference>
<dbReference type="EMBL" id="KL251204">
    <property type="protein sequence ID" value="KGB39442.1"/>
    <property type="molecule type" value="Genomic_DNA"/>
</dbReference>
<protein>
    <submittedName>
        <fullName evidence="4">26S proteasome non-ATPase regulatory subunit 12</fullName>
    </submittedName>
</protein>
<dbReference type="STRING" id="6185.A0A094ZYH6"/>